<dbReference type="InterPro" id="IPR037925">
    <property type="entry name" value="FlgE/F/G-like"/>
</dbReference>
<evidence type="ECO:0000259" key="3">
    <source>
        <dbReference type="Pfam" id="PF00460"/>
    </source>
</evidence>
<feature type="domain" description="Flagellar basal body rod protein N-terminal" evidence="3">
    <location>
        <begin position="5"/>
        <end position="35"/>
    </location>
</feature>
<dbReference type="SUPFAM" id="SSF117143">
    <property type="entry name" value="Flagellar hook protein flgE"/>
    <property type="match status" value="1"/>
</dbReference>
<evidence type="ECO:0000256" key="2">
    <source>
        <dbReference type="RuleBase" id="RU362116"/>
    </source>
</evidence>
<keyword evidence="6" id="KW-0966">Cell projection</keyword>
<proteinExistence type="inferred from homology"/>
<dbReference type="GO" id="GO:0071978">
    <property type="term" value="P:bacterial-type flagellum-dependent swarming motility"/>
    <property type="evidence" value="ECO:0007669"/>
    <property type="project" value="TreeGrafter"/>
</dbReference>
<keyword evidence="6" id="KW-0969">Cilium</keyword>
<dbReference type="Pfam" id="PF06429">
    <property type="entry name" value="Flg_bbr_C"/>
    <property type="match status" value="1"/>
</dbReference>
<gene>
    <name evidence="6" type="primary">flhO</name>
    <name evidence="6" type="ORF">GCM10007380_34430</name>
</gene>
<dbReference type="OrthoDB" id="9800375at2"/>
<dbReference type="AlphaFoldDB" id="A0A8J3F0V0"/>
<dbReference type="PANTHER" id="PTHR30435">
    <property type="entry name" value="FLAGELLAR PROTEIN"/>
    <property type="match status" value="1"/>
</dbReference>
<dbReference type="InterPro" id="IPR020013">
    <property type="entry name" value="Flagellar_FlgE/F/G"/>
</dbReference>
<protein>
    <submittedName>
        <fullName evidence="6">Flagellar hook-basal body complex protein FlhO</fullName>
    </submittedName>
</protein>
<dbReference type="Proteomes" id="UP000626244">
    <property type="component" value="Unassembled WGS sequence"/>
</dbReference>
<comment type="subcellular location">
    <subcellularLocation>
        <location evidence="2">Bacterial flagellum basal body</location>
    </subcellularLocation>
</comment>
<dbReference type="InterPro" id="IPR001444">
    <property type="entry name" value="Flag_bb_rod_N"/>
</dbReference>
<reference evidence="7" key="1">
    <citation type="journal article" date="2019" name="Int. J. Syst. Evol. Microbiol.">
        <title>The Global Catalogue of Microorganisms (GCM) 10K type strain sequencing project: providing services to taxonomists for standard genome sequencing and annotation.</title>
        <authorList>
            <consortium name="The Broad Institute Genomics Platform"/>
            <consortium name="The Broad Institute Genome Sequencing Center for Infectious Disease"/>
            <person name="Wu L."/>
            <person name="Ma J."/>
        </authorList>
    </citation>
    <scope>NUCLEOTIDE SEQUENCE [LARGE SCALE GENOMIC DNA]</scope>
    <source>
        <strain evidence="7">CGMCC 1.14993</strain>
    </source>
</reference>
<evidence type="ECO:0000259" key="4">
    <source>
        <dbReference type="Pfam" id="PF06429"/>
    </source>
</evidence>
<keyword evidence="7" id="KW-1185">Reference proteome</keyword>
<keyword evidence="6" id="KW-0282">Flagellum</keyword>
<dbReference type="InterPro" id="IPR019776">
    <property type="entry name" value="Flagellar_basal_body_rod_CS"/>
</dbReference>
<evidence type="ECO:0000256" key="1">
    <source>
        <dbReference type="ARBA" id="ARBA00009677"/>
    </source>
</evidence>
<dbReference type="PANTHER" id="PTHR30435:SF19">
    <property type="entry name" value="FLAGELLAR BASAL-BODY ROD PROTEIN FLGG"/>
    <property type="match status" value="1"/>
</dbReference>
<evidence type="ECO:0000313" key="7">
    <source>
        <dbReference type="Proteomes" id="UP000626244"/>
    </source>
</evidence>
<dbReference type="PROSITE" id="PS00588">
    <property type="entry name" value="FLAGELLA_BB_ROD"/>
    <property type="match status" value="1"/>
</dbReference>
<dbReference type="InterPro" id="IPR053967">
    <property type="entry name" value="LlgE_F_G-like_D1"/>
</dbReference>
<sequence>MLRGFYAAASGMITQQRVTEYLTNNIANANTPGYKGEQASLRSFPELLMKRMNTEDIPGKNISQNGPTLGGLNTGVYMQETLPKFTQGDLQQTNKSTDIAIQERVIPFNTAAKTKGALFFELQNPDGTVRYTRNGNFTLDQQGYLTTNNGFYVLGENNQRIQVQSSDFKMLEDGTIIDNGRNAGKLKVAFSDNPNTLVKEGEGLFKTTSGQALPTASGNNRIAFSVNQGFIERSNVDVTQTYTELMSAYRSFEANQKVLQAYDRSMEKAANDIGSLR</sequence>
<keyword evidence="2" id="KW-0975">Bacterial flagellum</keyword>
<feature type="domain" description="Flagellar hook protein FlgE/F/G-like D1" evidence="5">
    <location>
        <begin position="116"/>
        <end position="176"/>
    </location>
</feature>
<accession>A0A8J3F0V0</accession>
<evidence type="ECO:0000259" key="5">
    <source>
        <dbReference type="Pfam" id="PF22692"/>
    </source>
</evidence>
<comment type="caution">
    <text evidence="6">The sequence shown here is derived from an EMBL/GenBank/DDBJ whole genome shotgun (WGS) entry which is preliminary data.</text>
</comment>
<dbReference type="Pfam" id="PF00460">
    <property type="entry name" value="Flg_bb_rod"/>
    <property type="match status" value="1"/>
</dbReference>
<dbReference type="GO" id="GO:0009425">
    <property type="term" value="C:bacterial-type flagellum basal body"/>
    <property type="evidence" value="ECO:0007669"/>
    <property type="project" value="UniProtKB-SubCell"/>
</dbReference>
<feature type="domain" description="Flagellar basal-body/hook protein C-terminal" evidence="4">
    <location>
        <begin position="228"/>
        <end position="271"/>
    </location>
</feature>
<dbReference type="RefSeq" id="WP_088001326.1">
    <property type="nucleotide sequence ID" value="NZ_BMHB01000002.1"/>
</dbReference>
<organism evidence="6 7">
    <name type="scientific">Gottfriedia solisilvae</name>
    <dbReference type="NCBI Taxonomy" id="1516104"/>
    <lineage>
        <taxon>Bacteria</taxon>
        <taxon>Bacillati</taxon>
        <taxon>Bacillota</taxon>
        <taxon>Bacilli</taxon>
        <taxon>Bacillales</taxon>
        <taxon>Bacillaceae</taxon>
        <taxon>Gottfriedia</taxon>
    </lineage>
</organism>
<name>A0A8J3F0V0_9BACI</name>
<dbReference type="Pfam" id="PF22692">
    <property type="entry name" value="LlgE_F_G_D1"/>
    <property type="match status" value="1"/>
</dbReference>
<dbReference type="InterPro" id="IPR010930">
    <property type="entry name" value="Flg_bb/hook_C_dom"/>
</dbReference>
<evidence type="ECO:0000313" key="6">
    <source>
        <dbReference type="EMBL" id="GGI16732.1"/>
    </source>
</evidence>
<dbReference type="NCBIfam" id="TIGR03506">
    <property type="entry name" value="FlgEFG_subfam"/>
    <property type="match status" value="1"/>
</dbReference>
<comment type="similarity">
    <text evidence="1 2">Belongs to the flagella basal body rod proteins family.</text>
</comment>
<dbReference type="EMBL" id="BMHB01000002">
    <property type="protein sequence ID" value="GGI16732.1"/>
    <property type="molecule type" value="Genomic_DNA"/>
</dbReference>